<gene>
    <name evidence="1" type="ORF">RRG08_036618</name>
</gene>
<accession>A0AAE1DR78</accession>
<proteinExistence type="predicted"/>
<comment type="caution">
    <text evidence="1">The sequence shown here is derived from an EMBL/GenBank/DDBJ whole genome shotgun (WGS) entry which is preliminary data.</text>
</comment>
<dbReference type="AlphaFoldDB" id="A0AAE1DR78"/>
<dbReference type="Proteomes" id="UP001283361">
    <property type="component" value="Unassembled WGS sequence"/>
</dbReference>
<protein>
    <submittedName>
        <fullName evidence="1">Uncharacterized protein</fullName>
    </submittedName>
</protein>
<reference evidence="1" key="1">
    <citation type="journal article" date="2023" name="G3 (Bethesda)">
        <title>A reference genome for the long-term kleptoplast-retaining sea slug Elysia crispata morphotype clarki.</title>
        <authorList>
            <person name="Eastman K.E."/>
            <person name="Pendleton A.L."/>
            <person name="Shaikh M.A."/>
            <person name="Suttiyut T."/>
            <person name="Ogas R."/>
            <person name="Tomko P."/>
            <person name="Gavelis G."/>
            <person name="Widhalm J.R."/>
            <person name="Wisecaver J.H."/>
        </authorList>
    </citation>
    <scope>NUCLEOTIDE SEQUENCE</scope>
    <source>
        <strain evidence="1">ECLA1</strain>
    </source>
</reference>
<sequence>MTEKFSNFQINRFKESFDPTKEPENLICAYLLEIHEKGGWDTHKLRRAKFDLIWHGGIEHNHHLVRVVLPSPPRGSGENLSGNQNSLGLVTDNFEVNGYLIPKGSQLLLNVNSDLQDEEIYGTVQERLSPRDSSTLTASSRGRMSSLPLVQVAVFVQWKPWLESSSTSFCPPCFKDRRAELPLLKVFRA</sequence>
<organism evidence="1 2">
    <name type="scientific">Elysia crispata</name>
    <name type="common">lettuce slug</name>
    <dbReference type="NCBI Taxonomy" id="231223"/>
    <lineage>
        <taxon>Eukaryota</taxon>
        <taxon>Metazoa</taxon>
        <taxon>Spiralia</taxon>
        <taxon>Lophotrochozoa</taxon>
        <taxon>Mollusca</taxon>
        <taxon>Gastropoda</taxon>
        <taxon>Heterobranchia</taxon>
        <taxon>Euthyneura</taxon>
        <taxon>Panpulmonata</taxon>
        <taxon>Sacoglossa</taxon>
        <taxon>Placobranchoidea</taxon>
        <taxon>Plakobranchidae</taxon>
        <taxon>Elysia</taxon>
    </lineage>
</organism>
<name>A0AAE1DR78_9GAST</name>
<dbReference type="EMBL" id="JAWDGP010002760">
    <property type="protein sequence ID" value="KAK3780091.1"/>
    <property type="molecule type" value="Genomic_DNA"/>
</dbReference>
<evidence type="ECO:0000313" key="1">
    <source>
        <dbReference type="EMBL" id="KAK3780091.1"/>
    </source>
</evidence>
<evidence type="ECO:0000313" key="2">
    <source>
        <dbReference type="Proteomes" id="UP001283361"/>
    </source>
</evidence>
<keyword evidence="2" id="KW-1185">Reference proteome</keyword>